<proteinExistence type="predicted"/>
<reference evidence="3 4" key="1">
    <citation type="submission" date="2017-11" db="EMBL/GenBank/DDBJ databases">
        <title>De novo assembly and phasing of dikaryotic genomes from two isolates of Puccinia coronata f. sp. avenae, the causal agent of oat crown rust.</title>
        <authorList>
            <person name="Miller M.E."/>
            <person name="Zhang Y."/>
            <person name="Omidvar V."/>
            <person name="Sperschneider J."/>
            <person name="Schwessinger B."/>
            <person name="Raley C."/>
            <person name="Palmer J.M."/>
            <person name="Garnica D."/>
            <person name="Upadhyaya N."/>
            <person name="Rathjen J."/>
            <person name="Taylor J.M."/>
            <person name="Park R.F."/>
            <person name="Dodds P.N."/>
            <person name="Hirsch C.D."/>
            <person name="Kianian S.F."/>
            <person name="Figueroa M."/>
        </authorList>
    </citation>
    <scope>NUCLEOTIDE SEQUENCE [LARGE SCALE GENOMIC DNA]</scope>
    <source>
        <strain evidence="3">12SD80</strain>
    </source>
</reference>
<keyword evidence="2" id="KW-0472">Membrane</keyword>
<dbReference type="InterPro" id="IPR023393">
    <property type="entry name" value="START-like_dom_sf"/>
</dbReference>
<feature type="transmembrane region" description="Helical" evidence="2">
    <location>
        <begin position="426"/>
        <end position="448"/>
    </location>
</feature>
<evidence type="ECO:0000313" key="4">
    <source>
        <dbReference type="Proteomes" id="UP000235392"/>
    </source>
</evidence>
<keyword evidence="2" id="KW-1133">Transmembrane helix</keyword>
<evidence type="ECO:0008006" key="5">
    <source>
        <dbReference type="Google" id="ProtNLM"/>
    </source>
</evidence>
<dbReference type="AlphaFoldDB" id="A0A2N5TET3"/>
<feature type="compositionally biased region" description="Basic and acidic residues" evidence="1">
    <location>
        <begin position="15"/>
        <end position="30"/>
    </location>
</feature>
<feature type="region of interest" description="Disordered" evidence="1">
    <location>
        <begin position="344"/>
        <end position="390"/>
    </location>
</feature>
<feature type="compositionally biased region" description="Low complexity" evidence="1">
    <location>
        <begin position="31"/>
        <end position="46"/>
    </location>
</feature>
<name>A0A2N5TET3_9BASI</name>
<dbReference type="Gene3D" id="3.30.530.20">
    <property type="match status" value="1"/>
</dbReference>
<dbReference type="SUPFAM" id="SSF55961">
    <property type="entry name" value="Bet v1-like"/>
    <property type="match status" value="1"/>
</dbReference>
<keyword evidence="2" id="KW-0812">Transmembrane</keyword>
<gene>
    <name evidence="3" type="ORF">PCASD_11004</name>
</gene>
<feature type="compositionally biased region" description="Basic and acidic residues" evidence="1">
    <location>
        <begin position="108"/>
        <end position="129"/>
    </location>
</feature>
<protein>
    <recommendedName>
        <fullName evidence="5">START domain-containing protein</fullName>
    </recommendedName>
</protein>
<accession>A0A2N5TET3</accession>
<sequence>MDRSPPHFVSDSEPEPSRSRNESDTQHESRAAPASHNHNHQQQQPTAAPPPLALPAAPLHTRPAPLDSLARLGLDSLHLILLQLLFTFVLSRRFSSPITAPPTAAYPKRGDGDNKQQVNKPREEKKTGAEEATEAAVGIATGLQEILDEPSDWVNVYPTPGIEVLKHRSINALYAVRTELLEDEGHNPTLEQLVRCIRDSKQWEWDHMCESGMELGHGISWVRLKGFWPIKPKELVIRSCMFRLPSGSSGAPSEEAGNSVAPVRILAASSSTTHPAKQSTLEIKYAGYLIEQLAPSSGLRVTQVVDLSGFGVLPTFVTKAVLCKFVPSSFRKLASLAQRHQPTADCTVSDPEGAQPGGWMPPMLGASPPPPTMTTTPQDAEASRAAPGDRDRLKAELDELRKVVDSLQLQKLSKHPHPDSPSKLSAVSFAAAAAAAAAVTIAASSWAYKKGLWIRRDKNRSLFWGNEWASDDLVFLLDFLSRKRE</sequence>
<dbReference type="EMBL" id="PGCI01000619">
    <property type="protein sequence ID" value="PLW23986.1"/>
    <property type="molecule type" value="Genomic_DNA"/>
</dbReference>
<feature type="region of interest" description="Disordered" evidence="1">
    <location>
        <begin position="1"/>
        <end position="59"/>
    </location>
</feature>
<dbReference type="Proteomes" id="UP000235392">
    <property type="component" value="Unassembled WGS sequence"/>
</dbReference>
<evidence type="ECO:0000256" key="1">
    <source>
        <dbReference type="SAM" id="MobiDB-lite"/>
    </source>
</evidence>
<feature type="region of interest" description="Disordered" evidence="1">
    <location>
        <begin position="99"/>
        <end position="134"/>
    </location>
</feature>
<evidence type="ECO:0000313" key="3">
    <source>
        <dbReference type="EMBL" id="PLW23986.1"/>
    </source>
</evidence>
<evidence type="ECO:0000256" key="2">
    <source>
        <dbReference type="SAM" id="Phobius"/>
    </source>
</evidence>
<comment type="caution">
    <text evidence="3">The sequence shown here is derived from an EMBL/GenBank/DDBJ whole genome shotgun (WGS) entry which is preliminary data.</text>
</comment>
<organism evidence="3 4">
    <name type="scientific">Puccinia coronata f. sp. avenae</name>
    <dbReference type="NCBI Taxonomy" id="200324"/>
    <lineage>
        <taxon>Eukaryota</taxon>
        <taxon>Fungi</taxon>
        <taxon>Dikarya</taxon>
        <taxon>Basidiomycota</taxon>
        <taxon>Pucciniomycotina</taxon>
        <taxon>Pucciniomycetes</taxon>
        <taxon>Pucciniales</taxon>
        <taxon>Pucciniaceae</taxon>
        <taxon>Puccinia</taxon>
    </lineage>
</organism>